<gene>
    <name evidence="3" type="ORF">SAMN06297468_0140</name>
</gene>
<dbReference type="EMBL" id="FXWG01000001">
    <property type="protein sequence ID" value="SMQ58269.1"/>
    <property type="molecule type" value="Genomic_DNA"/>
</dbReference>
<sequence>MSKTTKLFAKGGIATAAVGAMALAGATPAQARDRDGIDAGDVIAGAVILGGIAAVASAVGKKDRYRDSYRYRDRDYRDYNRGYGYDDRRRGNARYAVQQCVNAVERDARRAGYRFADVTEIRDVDRERRGWEVKGRLVVDGSRGYGRYNRHYNRYDRYDRNGRWDRGYDRDAGRFSCDIERGRVVDIDYRGIRGLR</sequence>
<evidence type="ECO:0000256" key="2">
    <source>
        <dbReference type="SAM" id="SignalP"/>
    </source>
</evidence>
<proteinExistence type="predicted"/>
<name>A0A1Y6E6M6_9SPHN</name>
<keyword evidence="1" id="KW-0812">Transmembrane</keyword>
<keyword evidence="4" id="KW-1185">Reference proteome</keyword>
<evidence type="ECO:0000313" key="4">
    <source>
        <dbReference type="Proteomes" id="UP000194420"/>
    </source>
</evidence>
<dbReference type="RefSeq" id="WP_086436131.1">
    <property type="nucleotide sequence ID" value="NZ_FXWG01000001.1"/>
</dbReference>
<reference evidence="4" key="1">
    <citation type="submission" date="2017-04" db="EMBL/GenBank/DDBJ databases">
        <authorList>
            <person name="Varghese N."/>
            <person name="Submissions S."/>
        </authorList>
    </citation>
    <scope>NUCLEOTIDE SEQUENCE [LARGE SCALE GENOMIC DNA]</scope>
</reference>
<accession>A0A1Y6E6M6</accession>
<feature type="signal peptide" evidence="2">
    <location>
        <begin position="1"/>
        <end position="31"/>
    </location>
</feature>
<keyword evidence="1" id="KW-0472">Membrane</keyword>
<dbReference type="OrthoDB" id="7452714at2"/>
<dbReference type="Proteomes" id="UP000194420">
    <property type="component" value="Unassembled WGS sequence"/>
</dbReference>
<organism evidence="3 4">
    <name type="scientific">Altererythrobacter xiamenensis</name>
    <dbReference type="NCBI Taxonomy" id="1316679"/>
    <lineage>
        <taxon>Bacteria</taxon>
        <taxon>Pseudomonadati</taxon>
        <taxon>Pseudomonadota</taxon>
        <taxon>Alphaproteobacteria</taxon>
        <taxon>Sphingomonadales</taxon>
        <taxon>Erythrobacteraceae</taxon>
        <taxon>Altererythrobacter</taxon>
    </lineage>
</organism>
<feature type="transmembrane region" description="Helical" evidence="1">
    <location>
        <begin position="41"/>
        <end position="60"/>
    </location>
</feature>
<keyword evidence="1" id="KW-1133">Transmembrane helix</keyword>
<feature type="chain" id="PRO_5013345984" evidence="2">
    <location>
        <begin position="32"/>
        <end position="196"/>
    </location>
</feature>
<protein>
    <submittedName>
        <fullName evidence="3">Uncharacterized protein</fullName>
    </submittedName>
</protein>
<evidence type="ECO:0000256" key="1">
    <source>
        <dbReference type="SAM" id="Phobius"/>
    </source>
</evidence>
<keyword evidence="2" id="KW-0732">Signal</keyword>
<dbReference type="AlphaFoldDB" id="A0A1Y6E6M6"/>
<evidence type="ECO:0000313" key="3">
    <source>
        <dbReference type="EMBL" id="SMQ58269.1"/>
    </source>
</evidence>